<comment type="caution">
    <text evidence="1">The sequence shown here is derived from an EMBL/GenBank/DDBJ whole genome shotgun (WGS) entry which is preliminary data.</text>
</comment>
<gene>
    <name evidence="1" type="ORF">S01H4_35836</name>
</gene>
<evidence type="ECO:0000313" key="1">
    <source>
        <dbReference type="EMBL" id="GAG81811.1"/>
    </source>
</evidence>
<dbReference type="AlphaFoldDB" id="X1CC10"/>
<reference evidence="1" key="1">
    <citation type="journal article" date="2014" name="Front. Microbiol.">
        <title>High frequency of phylogenetically diverse reductive dehalogenase-homologous genes in deep subseafloor sedimentary metagenomes.</title>
        <authorList>
            <person name="Kawai M."/>
            <person name="Futagami T."/>
            <person name="Toyoda A."/>
            <person name="Takaki Y."/>
            <person name="Nishi S."/>
            <person name="Hori S."/>
            <person name="Arai W."/>
            <person name="Tsubouchi T."/>
            <person name="Morono Y."/>
            <person name="Uchiyama I."/>
            <person name="Ito T."/>
            <person name="Fujiyama A."/>
            <person name="Inagaki F."/>
            <person name="Takami H."/>
        </authorList>
    </citation>
    <scope>NUCLEOTIDE SEQUENCE</scope>
    <source>
        <strain evidence="1">Expedition CK06-06</strain>
    </source>
</reference>
<organism evidence="1">
    <name type="scientific">marine sediment metagenome</name>
    <dbReference type="NCBI Taxonomy" id="412755"/>
    <lineage>
        <taxon>unclassified sequences</taxon>
        <taxon>metagenomes</taxon>
        <taxon>ecological metagenomes</taxon>
    </lineage>
</organism>
<protein>
    <submittedName>
        <fullName evidence="1">Uncharacterized protein</fullName>
    </submittedName>
</protein>
<accession>X1CC10</accession>
<dbReference type="EMBL" id="BART01019092">
    <property type="protein sequence ID" value="GAG81811.1"/>
    <property type="molecule type" value="Genomic_DNA"/>
</dbReference>
<sequence>MKTAICEKCGETYPVDIGCVTCRLAAEKKIEKKAAKAKPAKSE</sequence>
<name>X1CC10_9ZZZZ</name>
<proteinExistence type="predicted"/>